<comment type="caution">
    <text evidence="2">The sequence shown here is derived from an EMBL/GenBank/DDBJ whole genome shotgun (WGS) entry which is preliminary data.</text>
</comment>
<reference evidence="2" key="1">
    <citation type="submission" date="2023-07" db="EMBL/GenBank/DDBJ databases">
        <title>Chromosome-level Genome Assembly of Striped Snakehead (Channa striata).</title>
        <authorList>
            <person name="Liu H."/>
        </authorList>
    </citation>
    <scope>NUCLEOTIDE SEQUENCE</scope>
    <source>
        <strain evidence="2">Gz</strain>
        <tissue evidence="2">Muscle</tissue>
    </source>
</reference>
<dbReference type="AlphaFoldDB" id="A0AA88J606"/>
<accession>A0AA88J606</accession>
<feature type="region of interest" description="Disordered" evidence="1">
    <location>
        <begin position="57"/>
        <end position="82"/>
    </location>
</feature>
<evidence type="ECO:0000256" key="1">
    <source>
        <dbReference type="SAM" id="MobiDB-lite"/>
    </source>
</evidence>
<protein>
    <submittedName>
        <fullName evidence="2">Uncharacterized protein</fullName>
    </submittedName>
</protein>
<proteinExistence type="predicted"/>
<evidence type="ECO:0000313" key="3">
    <source>
        <dbReference type="Proteomes" id="UP001187415"/>
    </source>
</evidence>
<name>A0AA88J606_CHASR</name>
<organism evidence="2 3">
    <name type="scientific">Channa striata</name>
    <name type="common">Snakehead murrel</name>
    <name type="synonym">Ophicephalus striatus</name>
    <dbReference type="NCBI Taxonomy" id="64152"/>
    <lineage>
        <taxon>Eukaryota</taxon>
        <taxon>Metazoa</taxon>
        <taxon>Chordata</taxon>
        <taxon>Craniata</taxon>
        <taxon>Vertebrata</taxon>
        <taxon>Euteleostomi</taxon>
        <taxon>Actinopterygii</taxon>
        <taxon>Neopterygii</taxon>
        <taxon>Teleostei</taxon>
        <taxon>Neoteleostei</taxon>
        <taxon>Acanthomorphata</taxon>
        <taxon>Anabantaria</taxon>
        <taxon>Anabantiformes</taxon>
        <taxon>Channoidei</taxon>
        <taxon>Channidae</taxon>
        <taxon>Channa</taxon>
    </lineage>
</organism>
<gene>
    <name evidence="2" type="ORF">Q5P01_025725</name>
</gene>
<dbReference type="EMBL" id="JAUPFM010000021">
    <property type="protein sequence ID" value="KAK2817534.1"/>
    <property type="molecule type" value="Genomic_DNA"/>
</dbReference>
<dbReference type="Pfam" id="PF17670">
    <property type="entry name" value="DUF5530"/>
    <property type="match status" value="1"/>
</dbReference>
<dbReference type="InterPro" id="IPR037668">
    <property type="entry name" value="SPMIP3"/>
</dbReference>
<feature type="compositionally biased region" description="Polar residues" evidence="1">
    <location>
        <begin position="66"/>
        <end position="82"/>
    </location>
</feature>
<sequence>MAGSGVALRLHEFKESQASGATDGPAVLTPKPSRVGRDVHGLYPGQVGRVHTVPKERGFSLDSRRSQFPSTNHQHPNYQQSFDIRTLKPVSTLRHSPAAPDQRLTPQTVYQEAFGLQSAPCPENTYTM</sequence>
<dbReference type="Proteomes" id="UP001187415">
    <property type="component" value="Unassembled WGS sequence"/>
</dbReference>
<evidence type="ECO:0000313" key="2">
    <source>
        <dbReference type="EMBL" id="KAK2817534.1"/>
    </source>
</evidence>
<keyword evidence="3" id="KW-1185">Reference proteome</keyword>
<feature type="region of interest" description="Disordered" evidence="1">
    <location>
        <begin position="1"/>
        <end position="45"/>
    </location>
</feature>